<dbReference type="Proteomes" id="UP000543804">
    <property type="component" value="Unassembled WGS sequence"/>
</dbReference>
<reference evidence="2 3" key="1">
    <citation type="submission" date="2020-04" db="EMBL/GenBank/DDBJ databases">
        <authorList>
            <person name="Hitch T.C.A."/>
            <person name="Wylensek D."/>
            <person name="Clavel T."/>
        </authorList>
    </citation>
    <scope>NUCLEOTIDE SEQUENCE [LARGE SCALE GENOMIC DNA]</scope>
    <source>
        <strain evidence="2 3">PG-130-P53-12</strain>
    </source>
</reference>
<feature type="domain" description="GGDEF" evidence="1">
    <location>
        <begin position="180"/>
        <end position="313"/>
    </location>
</feature>
<proteinExistence type="predicted"/>
<evidence type="ECO:0000313" key="2">
    <source>
        <dbReference type="EMBL" id="NMD99319.1"/>
    </source>
</evidence>
<dbReference type="InterPro" id="IPR000160">
    <property type="entry name" value="GGDEF_dom"/>
</dbReference>
<dbReference type="InterPro" id="IPR043128">
    <property type="entry name" value="Rev_trsase/Diguanyl_cyclase"/>
</dbReference>
<dbReference type="InterPro" id="IPR029787">
    <property type="entry name" value="Nucleotide_cyclase"/>
</dbReference>
<gene>
    <name evidence="2" type="ORF">HF878_07545</name>
</gene>
<keyword evidence="3" id="KW-1185">Reference proteome</keyword>
<evidence type="ECO:0000259" key="1">
    <source>
        <dbReference type="PROSITE" id="PS50887"/>
    </source>
</evidence>
<name>A0A848B4U9_9FIRM</name>
<sequence length="626" mass="70923">MDDAHIAIPSTFTENIFHKLNSLDQHLYFRWDLTSDTVTLQLPVPRKFRDLPQEVHQASTMLWTQELLHPDDRPLLHTYLHILFQEHTPTSDSIRKTSCKLRIRHHKNKYLWAEVHLLTYFQGTRPMVAFGNLHSIQAQKLWLHRLQQRADFDSLTGLLTKDAAIRHIEASLSMLSPEHDAAMMLLLDADGFKAINDNFGHLFGDGVLAKMGHTIKHHFRHSDIKGRIGGDEFVVLLPHTANLDGVRRHCADLIEAMHHDYCAEGRRLPFSISMGIALYPDHGLTYRELFKHADRALYEAKSRGKNQFRIYENKIYQAPQIKSQRDPESTLDLQMKAFQDNMAEFILQIFYETNSAEATIDYALGLLGRLYNFDRIVIARCDLETGAYQDAYEWFGPNGALLKNVTPDCLTRRRTLILRHAKPTAYGVMAICEDTAKQAQEDTPLPNCHLGAYAYSLITQGEATTGCIGVESTRPMRITPELIRSLNVFSVLLGNILLPSDTSKHLRKNLRILHDILDHLPGLIYVVDKETMIPVYVGRTMRPADTGIALDTPCYKLLHGRSLPCRSCPLPSLSPAGQEYLACELVGEDGNMVAAHACNLVETGKEAHRLALIVQDHTEAAHEETP</sequence>
<dbReference type="Pfam" id="PF00990">
    <property type="entry name" value="GGDEF"/>
    <property type="match status" value="1"/>
</dbReference>
<accession>A0A848B4U9</accession>
<dbReference type="InterPro" id="IPR052163">
    <property type="entry name" value="DGC-Regulatory_Protein"/>
</dbReference>
<dbReference type="Gene3D" id="3.30.70.270">
    <property type="match status" value="1"/>
</dbReference>
<dbReference type="PANTHER" id="PTHR46663">
    <property type="entry name" value="DIGUANYLATE CYCLASE DGCT-RELATED"/>
    <property type="match status" value="1"/>
</dbReference>
<comment type="caution">
    <text evidence="2">The sequence shown here is derived from an EMBL/GenBank/DDBJ whole genome shotgun (WGS) entry which is preliminary data.</text>
</comment>
<dbReference type="PROSITE" id="PS50887">
    <property type="entry name" value="GGDEF"/>
    <property type="match status" value="1"/>
</dbReference>
<evidence type="ECO:0000313" key="3">
    <source>
        <dbReference type="Proteomes" id="UP000543804"/>
    </source>
</evidence>
<dbReference type="PANTHER" id="PTHR46663:SF2">
    <property type="entry name" value="GGDEF DOMAIN-CONTAINING PROTEIN"/>
    <property type="match status" value="1"/>
</dbReference>
<dbReference type="EMBL" id="JABAFA010000027">
    <property type="protein sequence ID" value="NMD99319.1"/>
    <property type="molecule type" value="Genomic_DNA"/>
</dbReference>
<dbReference type="CDD" id="cd01949">
    <property type="entry name" value="GGDEF"/>
    <property type="match status" value="1"/>
</dbReference>
<dbReference type="SUPFAM" id="SSF55073">
    <property type="entry name" value="Nucleotide cyclase"/>
    <property type="match status" value="1"/>
</dbReference>
<dbReference type="NCBIfam" id="TIGR00254">
    <property type="entry name" value="GGDEF"/>
    <property type="match status" value="1"/>
</dbReference>
<organism evidence="2 3">
    <name type="scientific">Selenomonas bovis</name>
    <dbReference type="NCBI Taxonomy" id="416586"/>
    <lineage>
        <taxon>Bacteria</taxon>
        <taxon>Bacillati</taxon>
        <taxon>Bacillota</taxon>
        <taxon>Negativicutes</taxon>
        <taxon>Selenomonadales</taxon>
        <taxon>Selenomonadaceae</taxon>
        <taxon>Selenomonas</taxon>
    </lineage>
</organism>
<dbReference type="SMART" id="SM00267">
    <property type="entry name" value="GGDEF"/>
    <property type="match status" value="1"/>
</dbReference>
<dbReference type="AlphaFoldDB" id="A0A848B4U9"/>
<protein>
    <submittedName>
        <fullName evidence="2">GGDEF domain-containing protein</fullName>
    </submittedName>
</protein>
<dbReference type="RefSeq" id="WP_170077684.1">
    <property type="nucleotide sequence ID" value="NZ_JABAFA010000027.1"/>
</dbReference>